<protein>
    <submittedName>
        <fullName evidence="1">Uncharacterized protein</fullName>
    </submittedName>
</protein>
<accession>A0A7G5IJB5</accession>
<dbReference type="EMBL" id="CP059851">
    <property type="protein sequence ID" value="QMW23457.1"/>
    <property type="molecule type" value="Genomic_DNA"/>
</dbReference>
<organism evidence="1 2">
    <name type="scientific">Sandaracinobacteroides saxicola</name>
    <dbReference type="NCBI Taxonomy" id="2759707"/>
    <lineage>
        <taxon>Bacteria</taxon>
        <taxon>Pseudomonadati</taxon>
        <taxon>Pseudomonadota</taxon>
        <taxon>Alphaproteobacteria</taxon>
        <taxon>Sphingomonadales</taxon>
        <taxon>Sphingosinicellaceae</taxon>
        <taxon>Sandaracinobacteroides</taxon>
    </lineage>
</organism>
<name>A0A7G5IJB5_9SPHN</name>
<evidence type="ECO:0000313" key="2">
    <source>
        <dbReference type="Proteomes" id="UP000515292"/>
    </source>
</evidence>
<gene>
    <name evidence="1" type="ORF">H3309_02840</name>
</gene>
<dbReference type="RefSeq" id="WP_182297280.1">
    <property type="nucleotide sequence ID" value="NZ_CP059851.1"/>
</dbReference>
<dbReference type="KEGG" id="sand:H3309_02840"/>
<reference evidence="1 2" key="1">
    <citation type="submission" date="2020-07" db="EMBL/GenBank/DDBJ databases">
        <title>Complete genome sequence for Sandaracinobacter sp. M6.</title>
        <authorList>
            <person name="Tang Y."/>
            <person name="Liu Q."/>
            <person name="Guo Z."/>
            <person name="Lei P."/>
            <person name="Huang B."/>
        </authorList>
    </citation>
    <scope>NUCLEOTIDE SEQUENCE [LARGE SCALE GENOMIC DNA]</scope>
    <source>
        <strain evidence="1 2">M6</strain>
    </source>
</reference>
<proteinExistence type="predicted"/>
<dbReference type="AlphaFoldDB" id="A0A7G5IJB5"/>
<dbReference type="Proteomes" id="UP000515292">
    <property type="component" value="Chromosome"/>
</dbReference>
<sequence length="104" mass="11132">MKARRWAANLGFLLLGLVLLWQLVLHSPLGRRADVAAGYSARVICACHFVAGRSLQSCLTDMEPGTELARVTIDDSAGRVTSVVPLLARRSASVRGDLGCTIDP</sequence>
<evidence type="ECO:0000313" key="1">
    <source>
        <dbReference type="EMBL" id="QMW23457.1"/>
    </source>
</evidence>
<keyword evidence="2" id="KW-1185">Reference proteome</keyword>